<dbReference type="AlphaFoldDB" id="A0A1Z8B625"/>
<proteinExistence type="predicted"/>
<keyword evidence="1" id="KW-0175">Coiled coil</keyword>
<reference evidence="3" key="1">
    <citation type="journal article" date="2017" name="Proc. Natl. Acad. Sci. U.S.A.">
        <title>Simulation of Deepwater Horizon oil plume reveals substrate specialization within a complex community of hydrocarbon-degraders.</title>
        <authorList>
            <person name="Hu P."/>
            <person name="Dubinsky E.A."/>
            <person name="Probst A.J."/>
            <person name="Wang J."/>
            <person name="Sieber C.M.K."/>
            <person name="Tom L.M."/>
            <person name="Gardinali P."/>
            <person name="Banfield J.F."/>
            <person name="Atlas R.M."/>
            <person name="Andersen G.L."/>
        </authorList>
    </citation>
    <scope>NUCLEOTIDE SEQUENCE [LARGE SCALE GENOMIC DNA]</scope>
</reference>
<dbReference type="EMBL" id="MAAX01000073">
    <property type="protein sequence ID" value="OUS18032.1"/>
    <property type="molecule type" value="Genomic_DNA"/>
</dbReference>
<gene>
    <name evidence="2" type="ORF">A9Q93_04520</name>
</gene>
<evidence type="ECO:0000313" key="2">
    <source>
        <dbReference type="EMBL" id="OUS18032.1"/>
    </source>
</evidence>
<organism evidence="2 3">
    <name type="scientific">Nonlabens dokdonensis</name>
    <dbReference type="NCBI Taxonomy" id="328515"/>
    <lineage>
        <taxon>Bacteria</taxon>
        <taxon>Pseudomonadati</taxon>
        <taxon>Bacteroidota</taxon>
        <taxon>Flavobacteriia</taxon>
        <taxon>Flavobacteriales</taxon>
        <taxon>Flavobacteriaceae</taxon>
        <taxon>Nonlabens</taxon>
    </lineage>
</organism>
<feature type="coiled-coil region" evidence="1">
    <location>
        <begin position="140"/>
        <end position="167"/>
    </location>
</feature>
<comment type="caution">
    <text evidence="2">The sequence shown here is derived from an EMBL/GenBank/DDBJ whole genome shotgun (WGS) entry which is preliminary data.</text>
</comment>
<dbReference type="RefSeq" id="WP_303686195.1">
    <property type="nucleotide sequence ID" value="NZ_CAJXYO010000016.1"/>
</dbReference>
<evidence type="ECO:0000256" key="1">
    <source>
        <dbReference type="SAM" id="Coils"/>
    </source>
</evidence>
<protein>
    <submittedName>
        <fullName evidence="2">Uncharacterized protein</fullName>
    </submittedName>
</protein>
<sequence>MKKIDKKEIIVSTAKSIFGAIPFGGTALNELFFEYNGQIKQKRLNKFVEILADNFTQDSEINLENIKTENFNDLFESVLRRVVQTKSELKLLRFKDILIKELSQPSEHYELIDHYLDLISNLTEEEITILYNHRHFTIEFEEEIDKLNSLKDKMNSLEQQMKKETIIINESKFRKPFDITKVEFQKQKEYIDSFLKYKKAEFYGLTENNFMFYKQRLFSKGLLIDNRMNRIGNLPFGHMGITEFGIEFIEFIKNNAE</sequence>
<evidence type="ECO:0000313" key="3">
    <source>
        <dbReference type="Proteomes" id="UP000196102"/>
    </source>
</evidence>
<dbReference type="Proteomes" id="UP000196102">
    <property type="component" value="Unassembled WGS sequence"/>
</dbReference>
<name>A0A1Z8B625_9FLAO</name>
<accession>A0A1Z8B625</accession>